<dbReference type="InterPro" id="IPR036195">
    <property type="entry name" value="AbfB_ABD_sf"/>
</dbReference>
<keyword evidence="3" id="KW-1185">Reference proteome</keyword>
<dbReference type="Pfam" id="PF05270">
    <property type="entry name" value="AbfB"/>
    <property type="match status" value="1"/>
</dbReference>
<feature type="domain" description="Alpha-L-arabinofuranosidase B arabinose-binding" evidence="1">
    <location>
        <begin position="2"/>
        <end position="68"/>
    </location>
</feature>
<evidence type="ECO:0000259" key="1">
    <source>
        <dbReference type="Pfam" id="PF05270"/>
    </source>
</evidence>
<reference evidence="2 3" key="1">
    <citation type="journal article" date="2019" name="Int. J. Syst. Evol. Microbiol.">
        <title>The Global Catalogue of Microorganisms (GCM) 10K type strain sequencing project: providing services to taxonomists for standard genome sequencing and annotation.</title>
        <authorList>
            <consortium name="The Broad Institute Genomics Platform"/>
            <consortium name="The Broad Institute Genome Sequencing Center for Infectious Disease"/>
            <person name="Wu L."/>
            <person name="Ma J."/>
        </authorList>
    </citation>
    <scope>NUCLEOTIDE SEQUENCE [LARGE SCALE GENOMIC DNA]</scope>
    <source>
        <strain evidence="2 3">JCM 13850</strain>
    </source>
</reference>
<protein>
    <recommendedName>
        <fullName evidence="1">Alpha-L-arabinofuranosidase B arabinose-binding domain-containing protein</fullName>
    </recommendedName>
</protein>
<evidence type="ECO:0000313" key="2">
    <source>
        <dbReference type="EMBL" id="GAA2143727.1"/>
    </source>
</evidence>
<dbReference type="Proteomes" id="UP001501020">
    <property type="component" value="Unassembled WGS sequence"/>
</dbReference>
<dbReference type="Gene3D" id="2.80.10.50">
    <property type="match status" value="1"/>
</dbReference>
<organism evidence="2 3">
    <name type="scientific">Actinomadura napierensis</name>
    <dbReference type="NCBI Taxonomy" id="267854"/>
    <lineage>
        <taxon>Bacteria</taxon>
        <taxon>Bacillati</taxon>
        <taxon>Actinomycetota</taxon>
        <taxon>Actinomycetes</taxon>
        <taxon>Streptosporangiales</taxon>
        <taxon>Thermomonosporaceae</taxon>
        <taxon>Actinomadura</taxon>
    </lineage>
</organism>
<gene>
    <name evidence="2" type="ORF">GCM10009727_42930</name>
</gene>
<sequence>MDGSALFRADATFCPQTGKSGSGTSFASYNYPSRFIRHYNNTLCIASNGGSNAFDSSTNWAADVTWAVSSPWASCPPSPERVIFAA</sequence>
<accession>A0ABN2ZKP1</accession>
<dbReference type="EMBL" id="BAAAMR010000037">
    <property type="protein sequence ID" value="GAA2143727.1"/>
    <property type="molecule type" value="Genomic_DNA"/>
</dbReference>
<evidence type="ECO:0000313" key="3">
    <source>
        <dbReference type="Proteomes" id="UP001501020"/>
    </source>
</evidence>
<dbReference type="SUPFAM" id="SSF110221">
    <property type="entry name" value="AbfB domain"/>
    <property type="match status" value="1"/>
</dbReference>
<proteinExistence type="predicted"/>
<name>A0ABN2ZKP1_9ACTN</name>
<comment type="caution">
    <text evidence="2">The sequence shown here is derived from an EMBL/GenBank/DDBJ whole genome shotgun (WGS) entry which is preliminary data.</text>
</comment>
<dbReference type="InterPro" id="IPR007934">
    <property type="entry name" value="AbfB_ABD"/>
</dbReference>